<organism evidence="2 3">
    <name type="scientific">Photorhabdus temperata J3</name>
    <dbReference type="NCBI Taxonomy" id="1389415"/>
    <lineage>
        <taxon>Bacteria</taxon>
        <taxon>Pseudomonadati</taxon>
        <taxon>Pseudomonadota</taxon>
        <taxon>Gammaproteobacteria</taxon>
        <taxon>Enterobacterales</taxon>
        <taxon>Morganellaceae</taxon>
        <taxon>Photorhabdus</taxon>
    </lineage>
</organism>
<comment type="caution">
    <text evidence="2">The sequence shown here is derived from an EMBL/GenBank/DDBJ whole genome shotgun (WGS) entry which is preliminary data.</text>
</comment>
<name>U7QRL1_PHOTE</name>
<feature type="transmembrane region" description="Helical" evidence="1">
    <location>
        <begin position="12"/>
        <end position="33"/>
    </location>
</feature>
<protein>
    <submittedName>
        <fullName evidence="2">Uncharacterized protein</fullName>
    </submittedName>
</protein>
<dbReference type="AlphaFoldDB" id="U7QRL1"/>
<sequence>MSKQNKEIDNYHVSYLVIFICYWFYIIKINLIINSVFNFSNVFN</sequence>
<keyword evidence="1" id="KW-0472">Membrane</keyword>
<evidence type="ECO:0000256" key="1">
    <source>
        <dbReference type="SAM" id="Phobius"/>
    </source>
</evidence>
<dbReference type="PATRIC" id="fig|1389415.4.peg.4755"/>
<keyword evidence="1" id="KW-1133">Transmembrane helix</keyword>
<reference evidence="2 3" key="1">
    <citation type="submission" date="2013-10" db="EMBL/GenBank/DDBJ databases">
        <title>Whole Genome Shotgun Sequence of Photorhabdus temperata J3.</title>
        <authorList>
            <person name="Park G.-S."/>
            <person name="Hong S.-J."/>
            <person name="Shin J.-H."/>
        </authorList>
    </citation>
    <scope>NUCLEOTIDE SEQUENCE [LARGE SCALE GENOMIC DNA]</scope>
    <source>
        <strain evidence="2 3">J3</strain>
    </source>
</reference>
<gene>
    <name evidence="2" type="ORF">O185_23825</name>
</gene>
<keyword evidence="3" id="KW-1185">Reference proteome</keyword>
<keyword evidence="1" id="KW-0812">Transmembrane</keyword>
<evidence type="ECO:0000313" key="2">
    <source>
        <dbReference type="EMBL" id="ERT10614.1"/>
    </source>
</evidence>
<evidence type="ECO:0000313" key="3">
    <source>
        <dbReference type="Proteomes" id="UP000017133"/>
    </source>
</evidence>
<dbReference type="Proteomes" id="UP000017133">
    <property type="component" value="Unassembled WGS sequence"/>
</dbReference>
<proteinExistence type="predicted"/>
<dbReference type="EMBL" id="AXDT01000288">
    <property type="protein sequence ID" value="ERT10614.1"/>
    <property type="molecule type" value="Genomic_DNA"/>
</dbReference>
<accession>U7QRL1</accession>